<organism evidence="1 2">
    <name type="scientific">Larinioides sclopetarius</name>
    <dbReference type="NCBI Taxonomy" id="280406"/>
    <lineage>
        <taxon>Eukaryota</taxon>
        <taxon>Metazoa</taxon>
        <taxon>Ecdysozoa</taxon>
        <taxon>Arthropoda</taxon>
        <taxon>Chelicerata</taxon>
        <taxon>Arachnida</taxon>
        <taxon>Araneae</taxon>
        <taxon>Araneomorphae</taxon>
        <taxon>Entelegynae</taxon>
        <taxon>Araneoidea</taxon>
        <taxon>Araneidae</taxon>
        <taxon>Larinioides</taxon>
    </lineage>
</organism>
<sequence>MLPFSLCIRNWKIQLYFLSKDFTRTGAKLKKCISKAINLVVILKFWRPFSLRRRKFLLYFSYCFSFLIPFQ</sequence>
<gene>
    <name evidence="1" type="ORF">LARSCL_LOCUS12258</name>
</gene>
<accession>A0AAV2AFZ0</accession>
<dbReference type="AlphaFoldDB" id="A0AAV2AFZ0"/>
<evidence type="ECO:0000313" key="2">
    <source>
        <dbReference type="Proteomes" id="UP001497382"/>
    </source>
</evidence>
<dbReference type="Proteomes" id="UP001497382">
    <property type="component" value="Unassembled WGS sequence"/>
</dbReference>
<proteinExistence type="predicted"/>
<keyword evidence="2" id="KW-1185">Reference proteome</keyword>
<protein>
    <submittedName>
        <fullName evidence="1">Uncharacterized protein</fullName>
    </submittedName>
</protein>
<dbReference type="EMBL" id="CAXIEN010000160">
    <property type="protein sequence ID" value="CAL1282806.1"/>
    <property type="molecule type" value="Genomic_DNA"/>
</dbReference>
<reference evidence="1 2" key="1">
    <citation type="submission" date="2024-04" db="EMBL/GenBank/DDBJ databases">
        <authorList>
            <person name="Rising A."/>
            <person name="Reimegard J."/>
            <person name="Sonavane S."/>
            <person name="Akerstrom W."/>
            <person name="Nylinder S."/>
            <person name="Hedman E."/>
            <person name="Kallberg Y."/>
        </authorList>
    </citation>
    <scope>NUCLEOTIDE SEQUENCE [LARGE SCALE GENOMIC DNA]</scope>
</reference>
<comment type="caution">
    <text evidence="1">The sequence shown here is derived from an EMBL/GenBank/DDBJ whole genome shotgun (WGS) entry which is preliminary data.</text>
</comment>
<evidence type="ECO:0000313" key="1">
    <source>
        <dbReference type="EMBL" id="CAL1282806.1"/>
    </source>
</evidence>
<name>A0AAV2AFZ0_9ARAC</name>